<dbReference type="AlphaFoldDB" id="A0A2T4KIK8"/>
<organism evidence="2 3">
    <name type="scientific">Staphylococcus devriesei</name>
    <dbReference type="NCBI Taxonomy" id="586733"/>
    <lineage>
        <taxon>Bacteria</taxon>
        <taxon>Bacillati</taxon>
        <taxon>Bacillota</taxon>
        <taxon>Bacilli</taxon>
        <taxon>Bacillales</taxon>
        <taxon>Staphylococcaceae</taxon>
        <taxon>Staphylococcus</taxon>
    </lineage>
</organism>
<dbReference type="InterPro" id="IPR009195">
    <property type="entry name" value="Uncharacterised_YjbK"/>
</dbReference>
<gene>
    <name evidence="2" type="ORF">BUY44_04375</name>
</gene>
<evidence type="ECO:0000313" key="2">
    <source>
        <dbReference type="EMBL" id="PTE73806.1"/>
    </source>
</evidence>
<evidence type="ECO:0000313" key="3">
    <source>
        <dbReference type="Proteomes" id="UP000242547"/>
    </source>
</evidence>
<sequence length="193" mass="22891">MATNNEIEFKQLLDVHTYEKIKTTYFEGEEPFSQTNYYIDTPDFKLRNHKSALRIRVRNENYEMTLKVPAKVGLTEYNHMVNVVPKVGTTISKANLPSDIKYILDSYGVEDKELNILGALTTIRMETNYKNELLVLDKSEYFDKTDYELEFEVQNYDQGLEKFERLLEKFQLKHETPKNKVQRFFDYKSLISK</sequence>
<dbReference type="InterPro" id="IPR033469">
    <property type="entry name" value="CYTH-like_dom_sf"/>
</dbReference>
<dbReference type="SMART" id="SM01118">
    <property type="entry name" value="CYTH"/>
    <property type="match status" value="1"/>
</dbReference>
<feature type="domain" description="CYTH" evidence="1">
    <location>
        <begin position="4"/>
        <end position="191"/>
    </location>
</feature>
<dbReference type="InterPro" id="IPR023577">
    <property type="entry name" value="CYTH_domain"/>
</dbReference>
<dbReference type="EMBL" id="PYZL01000018">
    <property type="protein sequence ID" value="PTE73806.1"/>
    <property type="molecule type" value="Genomic_DNA"/>
</dbReference>
<proteinExistence type="predicted"/>
<accession>A0A2T4KIK8</accession>
<reference evidence="2 3" key="1">
    <citation type="journal article" date="2016" name="Front. Microbiol.">
        <title>Comprehensive Phylogenetic Analysis of Bovine Non-aureus Staphylococci Species Based on Whole-Genome Sequencing.</title>
        <authorList>
            <person name="Naushad S."/>
            <person name="Barkema H.W."/>
            <person name="Luby C."/>
            <person name="Condas L.A."/>
            <person name="Nobrega D.B."/>
            <person name="Carson D.A."/>
            <person name="De Buck J."/>
        </authorList>
    </citation>
    <scope>NUCLEOTIDE SEQUENCE [LARGE SCALE GENOMIC DNA]</scope>
    <source>
        <strain evidence="2 3">SNUC 761</strain>
    </source>
</reference>
<dbReference type="Gene3D" id="2.40.320.10">
    <property type="entry name" value="Hypothetical Protein Pfu-838710-001"/>
    <property type="match status" value="1"/>
</dbReference>
<evidence type="ECO:0000259" key="1">
    <source>
        <dbReference type="PROSITE" id="PS51707"/>
    </source>
</evidence>
<dbReference type="SUPFAM" id="SSF55154">
    <property type="entry name" value="CYTH-like phosphatases"/>
    <property type="match status" value="1"/>
</dbReference>
<comment type="caution">
    <text evidence="2">The sequence shown here is derived from an EMBL/GenBank/DDBJ whole genome shotgun (WGS) entry which is preliminary data.</text>
</comment>
<dbReference type="PIRSF" id="PIRSF012526">
    <property type="entry name" value="CYTH_UCP012526"/>
    <property type="match status" value="1"/>
</dbReference>
<protein>
    <submittedName>
        <fullName evidence="2">Adenylate cyclase</fullName>
    </submittedName>
</protein>
<name>A0A2T4KIK8_9STAP</name>
<dbReference type="Pfam" id="PF01928">
    <property type="entry name" value="CYTH"/>
    <property type="match status" value="1"/>
</dbReference>
<dbReference type="PROSITE" id="PS51707">
    <property type="entry name" value="CYTH"/>
    <property type="match status" value="1"/>
</dbReference>
<dbReference type="Proteomes" id="UP000242547">
    <property type="component" value="Unassembled WGS sequence"/>
</dbReference>
<dbReference type="RefSeq" id="WP_107505881.1">
    <property type="nucleotide sequence ID" value="NZ_CP130489.1"/>
</dbReference>
<dbReference type="CDD" id="cd07762">
    <property type="entry name" value="CYTH-like_Pase_1"/>
    <property type="match status" value="1"/>
</dbReference>